<dbReference type="GO" id="GO:0008168">
    <property type="term" value="F:methyltransferase activity"/>
    <property type="evidence" value="ECO:0007669"/>
    <property type="project" value="UniProtKB-KW"/>
</dbReference>
<dbReference type="OrthoDB" id="9804312at2"/>
<dbReference type="AlphaFoldDB" id="J0H250"/>
<evidence type="ECO:0000256" key="1">
    <source>
        <dbReference type="ARBA" id="ARBA00022679"/>
    </source>
</evidence>
<accession>J0H250</accession>
<dbReference type="InterPro" id="IPR041698">
    <property type="entry name" value="Methyltransf_25"/>
</dbReference>
<keyword evidence="3" id="KW-0489">Methyltransferase</keyword>
<dbReference type="Gene3D" id="3.40.50.150">
    <property type="entry name" value="Vaccinia Virus protein VP39"/>
    <property type="match status" value="1"/>
</dbReference>
<evidence type="ECO:0000313" key="4">
    <source>
        <dbReference type="Proteomes" id="UP000005092"/>
    </source>
</evidence>
<sequence length="258" mass="28810">MTTSFGLYSQYYDLLYKDKDYEGETSYVKALLDRHATTPITQILELGSGTGIHAGMIAEAGYEVLGVELSETMLAAAMPKATQANGKLDFSLGDARTFRTDRRFEAVISLFHVLSYQISDADLEAMMETASHHLEDGGIFIFDFWYGPAVLWQRPSTRAKRLENDDVSIVRIAESVVHDTESVVDVNYTIFATEKLGAKTEMVRETHRMRYLFLNEIDRLLANAGMSRVVAEEWMSGAAPGTDTWGVCVVARKNATDH</sequence>
<dbReference type="CDD" id="cd02440">
    <property type="entry name" value="AdoMet_MTases"/>
    <property type="match status" value="1"/>
</dbReference>
<dbReference type="Gene3D" id="2.20.130.10">
    <property type="entry name" value="CAC2371-like domains"/>
    <property type="match status" value="1"/>
</dbReference>
<dbReference type="RefSeq" id="WP_003588375.1">
    <property type="nucleotide sequence ID" value="NZ_JH719381.1"/>
</dbReference>
<organism evidence="3 4">
    <name type="scientific">Rhizobium leguminosarum bv. trifolii WSM597</name>
    <dbReference type="NCBI Taxonomy" id="754764"/>
    <lineage>
        <taxon>Bacteria</taxon>
        <taxon>Pseudomonadati</taxon>
        <taxon>Pseudomonadota</taxon>
        <taxon>Alphaproteobacteria</taxon>
        <taxon>Hyphomicrobiales</taxon>
        <taxon>Rhizobiaceae</taxon>
        <taxon>Rhizobium/Agrobacterium group</taxon>
        <taxon>Rhizobium</taxon>
    </lineage>
</organism>
<protein>
    <submittedName>
        <fullName evidence="3">Methyltransferase family protein</fullName>
    </submittedName>
</protein>
<dbReference type="EMBL" id="JH719381">
    <property type="protein sequence ID" value="EJB04090.1"/>
    <property type="molecule type" value="Genomic_DNA"/>
</dbReference>
<dbReference type="InterPro" id="IPR029063">
    <property type="entry name" value="SAM-dependent_MTases_sf"/>
</dbReference>
<gene>
    <name evidence="3" type="ORF">Rleg9DRAFT_2937</name>
</gene>
<reference evidence="3 4" key="1">
    <citation type="submission" date="2012-02" db="EMBL/GenBank/DDBJ databases">
        <title>Improved High-Quality Draft Sequence of Rhizobium leguminosarum bv. trifolii WSM597.</title>
        <authorList>
            <consortium name="US DOE Joint Genome Institute"/>
            <person name="Lucas S."/>
            <person name="Han J."/>
            <person name="Lapidus A."/>
            <person name="Cheng J.-F."/>
            <person name="Goodwin L."/>
            <person name="Pitluck S."/>
            <person name="Peters L."/>
            <person name="Ovchinnikova G."/>
            <person name="Held B."/>
            <person name="Detter J.C."/>
            <person name="Han C."/>
            <person name="Tapia R."/>
            <person name="Land M."/>
            <person name="Hauser L."/>
            <person name="Kyrpides N."/>
            <person name="Ivanova N."/>
            <person name="Pagani I."/>
            <person name="Brau L."/>
            <person name="Yates R."/>
            <person name="O'Hara G."/>
            <person name="Rui T."/>
            <person name="Howieson J."/>
            <person name="Reeve W."/>
            <person name="Woyke T."/>
        </authorList>
    </citation>
    <scope>NUCLEOTIDE SEQUENCE [LARGE SCALE GENOMIC DNA]</scope>
    <source>
        <strain evidence="3 4">WSM597</strain>
    </source>
</reference>
<dbReference type="GO" id="GO:0032259">
    <property type="term" value="P:methylation"/>
    <property type="evidence" value="ECO:0007669"/>
    <property type="project" value="UniProtKB-KW"/>
</dbReference>
<evidence type="ECO:0000259" key="2">
    <source>
        <dbReference type="Pfam" id="PF13649"/>
    </source>
</evidence>
<evidence type="ECO:0000313" key="3">
    <source>
        <dbReference type="EMBL" id="EJB04090.1"/>
    </source>
</evidence>
<dbReference type="HOGENOM" id="CLU_069129_2_0_5"/>
<dbReference type="Proteomes" id="UP000005092">
    <property type="component" value="Unassembled WGS sequence"/>
</dbReference>
<feature type="domain" description="Methyltransferase" evidence="2">
    <location>
        <begin position="43"/>
        <end position="138"/>
    </location>
</feature>
<dbReference type="SUPFAM" id="SSF53335">
    <property type="entry name" value="S-adenosyl-L-methionine-dependent methyltransferases"/>
    <property type="match status" value="1"/>
</dbReference>
<keyword evidence="1 3" id="KW-0808">Transferase</keyword>
<dbReference type="PANTHER" id="PTHR43861">
    <property type="entry name" value="TRANS-ACONITATE 2-METHYLTRANSFERASE-RELATED"/>
    <property type="match status" value="1"/>
</dbReference>
<proteinExistence type="predicted"/>
<name>J0H250_RHILT</name>
<dbReference type="Pfam" id="PF13649">
    <property type="entry name" value="Methyltransf_25"/>
    <property type="match status" value="1"/>
</dbReference>